<sequence>MYIKALFGLFVCCTLLSATEGQVVITDVAPTEFPHIVKIQFNEQLTVQTSTGIFVSARYVFSSFPPGMPRTKDSFTVTDQLGTVLPVVKYEGSGILHYLKFCEKFKGTPLNLSLSSFDSWATNVSAQMMFFNTTSNTLKKVSVTLLDNSTCSTITPFDFADVICMASDVTTDFCKETHKDSTSDPPYKMYSLVAIGSQINGVLASGQCTGGNLTSDRPYFFHLKLSSYRQDIIDLVPKVDIV</sequence>
<dbReference type="SUPFAM" id="SSF50494">
    <property type="entry name" value="Trypsin-like serine proteases"/>
    <property type="match status" value="1"/>
</dbReference>
<comment type="caution">
    <text evidence="2">The sequence shown here is derived from an EMBL/GenBank/DDBJ whole genome shotgun (WGS) entry which is preliminary data.</text>
</comment>
<protein>
    <recommendedName>
        <fullName evidence="4">Peptidase S1 domain-containing protein</fullName>
    </recommendedName>
</protein>
<name>A0A8S1EEA7_9INSE</name>
<evidence type="ECO:0000256" key="1">
    <source>
        <dbReference type="SAM" id="SignalP"/>
    </source>
</evidence>
<evidence type="ECO:0008006" key="4">
    <source>
        <dbReference type="Google" id="ProtNLM"/>
    </source>
</evidence>
<dbReference type="AlphaFoldDB" id="A0A8S1EEA7"/>
<dbReference type="InterPro" id="IPR009003">
    <property type="entry name" value="Peptidase_S1_PA"/>
</dbReference>
<dbReference type="Proteomes" id="UP000494165">
    <property type="component" value="Unassembled WGS sequence"/>
</dbReference>
<reference evidence="2 3" key="1">
    <citation type="submission" date="2020-04" db="EMBL/GenBank/DDBJ databases">
        <authorList>
            <person name="Alioto T."/>
            <person name="Alioto T."/>
            <person name="Gomez Garrido J."/>
        </authorList>
    </citation>
    <scope>NUCLEOTIDE SEQUENCE [LARGE SCALE GENOMIC DNA]</scope>
</reference>
<dbReference type="EMBL" id="CADEPI010000857">
    <property type="protein sequence ID" value="CAB3388674.1"/>
    <property type="molecule type" value="Genomic_DNA"/>
</dbReference>
<feature type="chain" id="PRO_5035887179" description="Peptidase S1 domain-containing protein" evidence="1">
    <location>
        <begin position="22"/>
        <end position="242"/>
    </location>
</feature>
<feature type="signal peptide" evidence="1">
    <location>
        <begin position="1"/>
        <end position="21"/>
    </location>
</feature>
<organism evidence="2 3">
    <name type="scientific">Cloeon dipterum</name>
    <dbReference type="NCBI Taxonomy" id="197152"/>
    <lineage>
        <taxon>Eukaryota</taxon>
        <taxon>Metazoa</taxon>
        <taxon>Ecdysozoa</taxon>
        <taxon>Arthropoda</taxon>
        <taxon>Hexapoda</taxon>
        <taxon>Insecta</taxon>
        <taxon>Pterygota</taxon>
        <taxon>Palaeoptera</taxon>
        <taxon>Ephemeroptera</taxon>
        <taxon>Pisciforma</taxon>
        <taxon>Baetidae</taxon>
        <taxon>Cloeon</taxon>
    </lineage>
</organism>
<evidence type="ECO:0000313" key="2">
    <source>
        <dbReference type="EMBL" id="CAB3388674.1"/>
    </source>
</evidence>
<accession>A0A8S1EEA7</accession>
<proteinExistence type="predicted"/>
<keyword evidence="3" id="KW-1185">Reference proteome</keyword>
<gene>
    <name evidence="2" type="ORF">CLODIP_2_CD10446</name>
</gene>
<keyword evidence="1" id="KW-0732">Signal</keyword>
<evidence type="ECO:0000313" key="3">
    <source>
        <dbReference type="Proteomes" id="UP000494165"/>
    </source>
</evidence>